<reference evidence="2 3" key="1">
    <citation type="journal article" date="2020" name="Mol. Biol. Evol.">
        <title>Distinct Expression and Methylation Patterns for Genes with Different Fates following a Single Whole-Genome Duplication in Flowering Plants.</title>
        <authorList>
            <person name="Shi T."/>
            <person name="Rahmani R.S."/>
            <person name="Gugger P.F."/>
            <person name="Wang M."/>
            <person name="Li H."/>
            <person name="Zhang Y."/>
            <person name="Li Z."/>
            <person name="Wang Q."/>
            <person name="Van de Peer Y."/>
            <person name="Marchal K."/>
            <person name="Chen J."/>
        </authorList>
    </citation>
    <scope>NUCLEOTIDE SEQUENCE [LARGE SCALE GENOMIC DNA]</scope>
    <source>
        <tissue evidence="2">Leaf</tissue>
    </source>
</reference>
<evidence type="ECO:0000259" key="1">
    <source>
        <dbReference type="Pfam" id="PF16211"/>
    </source>
</evidence>
<dbReference type="InterPro" id="IPR002119">
    <property type="entry name" value="Histone_H2A"/>
</dbReference>
<dbReference type="GO" id="GO:0030527">
    <property type="term" value="F:structural constituent of chromatin"/>
    <property type="evidence" value="ECO:0007669"/>
    <property type="project" value="InterPro"/>
</dbReference>
<feature type="domain" description="Histone H2A C-terminal" evidence="1">
    <location>
        <begin position="52"/>
        <end position="80"/>
    </location>
</feature>
<gene>
    <name evidence="2" type="ORF">HUJ06_018072</name>
</gene>
<accession>A0A822ZXQ6</accession>
<name>A0A822ZXQ6_NELNU</name>
<evidence type="ECO:0000313" key="2">
    <source>
        <dbReference type="EMBL" id="DAD48135.1"/>
    </source>
</evidence>
<dbReference type="EMBL" id="DUZY01000008">
    <property type="protein sequence ID" value="DAD48135.1"/>
    <property type="molecule type" value="Genomic_DNA"/>
</dbReference>
<dbReference type="AlphaFoldDB" id="A0A822ZXQ6"/>
<dbReference type="SUPFAM" id="SSF47113">
    <property type="entry name" value="Histone-fold"/>
    <property type="match status" value="1"/>
</dbReference>
<proteinExistence type="predicted"/>
<comment type="caution">
    <text evidence="2">The sequence shown here is derived from an EMBL/GenBank/DDBJ whole genome shotgun (WGS) entry which is preliminary data.</text>
</comment>
<dbReference type="GO" id="GO:0000786">
    <property type="term" value="C:nucleosome"/>
    <property type="evidence" value="ECO:0007669"/>
    <property type="project" value="InterPro"/>
</dbReference>
<evidence type="ECO:0000313" key="3">
    <source>
        <dbReference type="Proteomes" id="UP000607653"/>
    </source>
</evidence>
<sequence length="100" mass="10915">MDKKKHVFRSSRAGLQFPIGSNGRVGATILEYLTTEVLELELAGNASKEGGEELDILIKEAIVGGGVIPHIYKSLIKTSPKDYTFADWLKSFSAVKAFQS</sequence>
<dbReference type="InterPro" id="IPR009072">
    <property type="entry name" value="Histone-fold"/>
</dbReference>
<dbReference type="Gene3D" id="1.10.20.10">
    <property type="entry name" value="Histone, subunit A"/>
    <property type="match status" value="1"/>
</dbReference>
<dbReference type="SMART" id="SM00414">
    <property type="entry name" value="H2A"/>
    <property type="match status" value="1"/>
</dbReference>
<dbReference type="Proteomes" id="UP000607653">
    <property type="component" value="Unassembled WGS sequence"/>
</dbReference>
<dbReference type="InterPro" id="IPR032454">
    <property type="entry name" value="Histone_H2A_C"/>
</dbReference>
<organism evidence="2 3">
    <name type="scientific">Nelumbo nucifera</name>
    <name type="common">Sacred lotus</name>
    <dbReference type="NCBI Taxonomy" id="4432"/>
    <lineage>
        <taxon>Eukaryota</taxon>
        <taxon>Viridiplantae</taxon>
        <taxon>Streptophyta</taxon>
        <taxon>Embryophyta</taxon>
        <taxon>Tracheophyta</taxon>
        <taxon>Spermatophyta</taxon>
        <taxon>Magnoliopsida</taxon>
        <taxon>Proteales</taxon>
        <taxon>Nelumbonaceae</taxon>
        <taxon>Nelumbo</taxon>
    </lineage>
</organism>
<dbReference type="GO" id="GO:0046982">
    <property type="term" value="F:protein heterodimerization activity"/>
    <property type="evidence" value="ECO:0007669"/>
    <property type="project" value="InterPro"/>
</dbReference>
<dbReference type="Pfam" id="PF16211">
    <property type="entry name" value="Histone_H2A_C"/>
    <property type="match status" value="1"/>
</dbReference>
<keyword evidence="3" id="KW-1185">Reference proteome</keyword>
<protein>
    <recommendedName>
        <fullName evidence="1">Histone H2A C-terminal domain-containing protein</fullName>
    </recommendedName>
</protein>
<dbReference type="GO" id="GO:0003677">
    <property type="term" value="F:DNA binding"/>
    <property type="evidence" value="ECO:0007669"/>
    <property type="project" value="InterPro"/>
</dbReference>